<comment type="caution">
    <text evidence="2">The sequence shown here is derived from an EMBL/GenBank/DDBJ whole genome shotgun (WGS) entry which is preliminary data.</text>
</comment>
<evidence type="ECO:0000313" key="3">
    <source>
        <dbReference type="Proteomes" id="UP000298416"/>
    </source>
</evidence>
<protein>
    <submittedName>
        <fullName evidence="2">Uncharacterized protein</fullName>
    </submittedName>
</protein>
<proteinExistence type="predicted"/>
<feature type="region of interest" description="Disordered" evidence="1">
    <location>
        <begin position="133"/>
        <end position="162"/>
    </location>
</feature>
<evidence type="ECO:0000256" key="1">
    <source>
        <dbReference type="SAM" id="MobiDB-lite"/>
    </source>
</evidence>
<dbReference type="EMBL" id="PNBA02000022">
    <property type="protein sequence ID" value="KAG6385470.1"/>
    <property type="molecule type" value="Genomic_DNA"/>
</dbReference>
<gene>
    <name evidence="2" type="ORF">SASPL_154305</name>
</gene>
<name>A0A8X8VZU7_SALSN</name>
<sequence>MQDNLSTFIRGLSSSEDNARVGNNRKLSMVLKATLEEGTEAMPVLKIPPITRNGASRPNSPIGDDVPVLASSSEGSIKELLTMLLDKVDGVDRRVNEMQGDINAVQGEFTILLEDVAILRDRVEHHSASVPLTHRAEAGSGSYRNLRGGSEAGYSHHPSHHEYTDEEYWRQMPFQNQNGRGGGRAPPKIMLWWEKPETKHGAQGLVGGGNGSNARPSIDMADGIPDCGCGARRMYLRCAGNCYWCDEYVRGMSSKSEIDHRRKSRLVNERGTNANSGSGCDSCGHRCRNSETFDLKTLVHIGFTTILLVLVGVIIGKLHSCQTTTLLQMDQVWINVSLLWKLDSGDRRARPKHDHQAEGETHWKIDDFPSWFLMTAQQEVQSKTNILITEVDLKQRLDFMKLRLNFVRATDDIWEKILQKTPFAAVYYHRDDPHFSKLACLYGMGDVKKEGEVEVVVLSDCTVKISTDEPSCYEVSDFEAEVNSPAVFPTQMVWCKLFLEDDEPLADRE</sequence>
<evidence type="ECO:0000313" key="2">
    <source>
        <dbReference type="EMBL" id="KAG6385470.1"/>
    </source>
</evidence>
<keyword evidence="3" id="KW-1185">Reference proteome</keyword>
<organism evidence="2">
    <name type="scientific">Salvia splendens</name>
    <name type="common">Scarlet sage</name>
    <dbReference type="NCBI Taxonomy" id="180675"/>
    <lineage>
        <taxon>Eukaryota</taxon>
        <taxon>Viridiplantae</taxon>
        <taxon>Streptophyta</taxon>
        <taxon>Embryophyta</taxon>
        <taxon>Tracheophyta</taxon>
        <taxon>Spermatophyta</taxon>
        <taxon>Magnoliopsida</taxon>
        <taxon>eudicotyledons</taxon>
        <taxon>Gunneridae</taxon>
        <taxon>Pentapetalae</taxon>
        <taxon>asterids</taxon>
        <taxon>lamiids</taxon>
        <taxon>Lamiales</taxon>
        <taxon>Lamiaceae</taxon>
        <taxon>Nepetoideae</taxon>
        <taxon>Mentheae</taxon>
        <taxon>Salviinae</taxon>
        <taxon>Salvia</taxon>
        <taxon>Salvia subgen. Calosphace</taxon>
        <taxon>core Calosphace</taxon>
    </lineage>
</organism>
<accession>A0A8X8VZU7</accession>
<dbReference type="Proteomes" id="UP000298416">
    <property type="component" value="Unassembled WGS sequence"/>
</dbReference>
<reference evidence="2" key="2">
    <citation type="submission" date="2020-08" db="EMBL/GenBank/DDBJ databases">
        <title>Plant Genome Project.</title>
        <authorList>
            <person name="Zhang R.-G."/>
        </authorList>
    </citation>
    <scope>NUCLEOTIDE SEQUENCE</scope>
    <source>
        <strain evidence="2">Huo1</strain>
        <tissue evidence="2">Leaf</tissue>
    </source>
</reference>
<dbReference type="AlphaFoldDB" id="A0A8X8VZU7"/>
<reference evidence="2" key="1">
    <citation type="submission" date="2018-01" db="EMBL/GenBank/DDBJ databases">
        <authorList>
            <person name="Mao J.F."/>
        </authorList>
    </citation>
    <scope>NUCLEOTIDE SEQUENCE</scope>
    <source>
        <strain evidence="2">Huo1</strain>
        <tissue evidence="2">Leaf</tissue>
    </source>
</reference>